<dbReference type="EMBL" id="VOIH02000011">
    <property type="protein sequence ID" value="KAF3433904.1"/>
    <property type="molecule type" value="Genomic_DNA"/>
</dbReference>
<dbReference type="FunFam" id="3.40.50.1820:FF:000072">
    <property type="entry name" value="Serine carboxypeptidase-like 19"/>
    <property type="match status" value="1"/>
</dbReference>
<evidence type="ECO:0008006" key="5">
    <source>
        <dbReference type="Google" id="ProtNLM"/>
    </source>
</evidence>
<comment type="caution">
    <text evidence="3">The sequence shown here is derived from an EMBL/GenBank/DDBJ whole genome shotgun (WGS) entry which is preliminary data.</text>
</comment>
<feature type="signal peptide" evidence="2">
    <location>
        <begin position="1"/>
        <end position="26"/>
    </location>
</feature>
<dbReference type="Gene3D" id="3.40.50.1820">
    <property type="entry name" value="alpha/beta hydrolase"/>
    <property type="match status" value="1"/>
</dbReference>
<comment type="similarity">
    <text evidence="1">Belongs to the peptidase S10 family.</text>
</comment>
<dbReference type="InterPro" id="IPR001563">
    <property type="entry name" value="Peptidase_S10"/>
</dbReference>
<dbReference type="GO" id="GO:0016747">
    <property type="term" value="F:acyltransferase activity, transferring groups other than amino-acyl groups"/>
    <property type="evidence" value="ECO:0007669"/>
    <property type="project" value="TreeGrafter"/>
</dbReference>
<dbReference type="PANTHER" id="PTHR11802">
    <property type="entry name" value="SERINE PROTEASE FAMILY S10 SERINE CARBOXYPEPTIDASE"/>
    <property type="match status" value="1"/>
</dbReference>
<evidence type="ECO:0000313" key="3">
    <source>
        <dbReference type="EMBL" id="KAF3433904.1"/>
    </source>
</evidence>
<keyword evidence="2" id="KW-0732">Signal</keyword>
<evidence type="ECO:0000256" key="1">
    <source>
        <dbReference type="ARBA" id="ARBA00009431"/>
    </source>
</evidence>
<sequence length="407" mass="45720">MAGSGPHFICHLLLLLLLGAVEIVAGQWIIKNLPGFPGHLPFKLETGYVGVGDQVDEIQLFYYFIESELSPKDDPLVLWLTGGPGCSGFSALVYEIGPLIFDYANTNWSGVPTLRLNPYSWTKVANIIFLDSPVGTGFSYATDSKAYNTSDTLSVAATYQFLRKWLMAHPKFLKNPLYIAGDSYSGIVVPVIVQEITNGNEIGLEPSMNLKGYVLGNPFASPLDSNAKIRFSHQMALISDKLYESAKINCKGDFVNIDPENTLCANDMKVIDECLNKIDPTQILEPWCPPSPSQVMGLKWNQSSDLFTENSIDILLFSLLNQPQWCRAYNYMSSFIWANDQNVQNALHIHKGSIEKWVRCNASLSYRYDIRSSFDYHRSLVDKNYRSLIYREQVTQHQSTSPRNVLA</sequence>
<protein>
    <recommendedName>
        <fullName evidence="5">Serine carboxypeptidase-like 18</fullName>
    </recommendedName>
</protein>
<evidence type="ECO:0000313" key="4">
    <source>
        <dbReference type="Proteomes" id="UP000796880"/>
    </source>
</evidence>
<dbReference type="PRINTS" id="PR00724">
    <property type="entry name" value="CRBOXYPTASEC"/>
</dbReference>
<reference evidence="3" key="1">
    <citation type="submission" date="2020-03" db="EMBL/GenBank/DDBJ databases">
        <title>A high-quality chromosome-level genome assembly of a woody plant with both climbing and erect habits, Rhamnella rubrinervis.</title>
        <authorList>
            <person name="Lu Z."/>
            <person name="Yang Y."/>
            <person name="Zhu X."/>
            <person name="Sun Y."/>
        </authorList>
    </citation>
    <scope>NUCLEOTIDE SEQUENCE</scope>
    <source>
        <strain evidence="3">BYM</strain>
        <tissue evidence="3">Leaf</tissue>
    </source>
</reference>
<proteinExistence type="inferred from homology"/>
<name>A0A8K0DTE6_9ROSA</name>
<dbReference type="SUPFAM" id="SSF53474">
    <property type="entry name" value="alpha/beta-Hydrolases"/>
    <property type="match status" value="1"/>
</dbReference>
<dbReference type="AlphaFoldDB" id="A0A8K0DTE6"/>
<organism evidence="3 4">
    <name type="scientific">Rhamnella rubrinervis</name>
    <dbReference type="NCBI Taxonomy" id="2594499"/>
    <lineage>
        <taxon>Eukaryota</taxon>
        <taxon>Viridiplantae</taxon>
        <taxon>Streptophyta</taxon>
        <taxon>Embryophyta</taxon>
        <taxon>Tracheophyta</taxon>
        <taxon>Spermatophyta</taxon>
        <taxon>Magnoliopsida</taxon>
        <taxon>eudicotyledons</taxon>
        <taxon>Gunneridae</taxon>
        <taxon>Pentapetalae</taxon>
        <taxon>rosids</taxon>
        <taxon>fabids</taxon>
        <taxon>Rosales</taxon>
        <taxon>Rhamnaceae</taxon>
        <taxon>rhamnoid group</taxon>
        <taxon>Rhamneae</taxon>
        <taxon>Rhamnella</taxon>
    </lineage>
</organism>
<keyword evidence="4" id="KW-1185">Reference proteome</keyword>
<dbReference type="Proteomes" id="UP000796880">
    <property type="component" value="Unassembled WGS sequence"/>
</dbReference>
<accession>A0A8K0DTE6</accession>
<dbReference type="OrthoDB" id="443318at2759"/>
<feature type="chain" id="PRO_5035466570" description="Serine carboxypeptidase-like 18" evidence="2">
    <location>
        <begin position="27"/>
        <end position="407"/>
    </location>
</feature>
<dbReference type="PANTHER" id="PTHR11802:SF224">
    <property type="entry name" value="SERINE CARBOXYPEPTIDASE-LIKE 7 ISOFORM X1"/>
    <property type="match status" value="1"/>
</dbReference>
<dbReference type="Pfam" id="PF00450">
    <property type="entry name" value="Peptidase_S10"/>
    <property type="match status" value="1"/>
</dbReference>
<dbReference type="GO" id="GO:0019748">
    <property type="term" value="P:secondary metabolic process"/>
    <property type="evidence" value="ECO:0007669"/>
    <property type="project" value="TreeGrafter"/>
</dbReference>
<dbReference type="InterPro" id="IPR029058">
    <property type="entry name" value="AB_hydrolase_fold"/>
</dbReference>
<dbReference type="GO" id="GO:0006508">
    <property type="term" value="P:proteolysis"/>
    <property type="evidence" value="ECO:0007669"/>
    <property type="project" value="InterPro"/>
</dbReference>
<dbReference type="GO" id="GO:0004185">
    <property type="term" value="F:serine-type carboxypeptidase activity"/>
    <property type="evidence" value="ECO:0007669"/>
    <property type="project" value="InterPro"/>
</dbReference>
<evidence type="ECO:0000256" key="2">
    <source>
        <dbReference type="SAM" id="SignalP"/>
    </source>
</evidence>
<gene>
    <name evidence="3" type="ORF">FNV43_RR25007</name>
</gene>